<evidence type="ECO:0000313" key="3">
    <source>
        <dbReference type="Proteomes" id="UP000181870"/>
    </source>
</evidence>
<proteinExistence type="predicted"/>
<gene>
    <name evidence="1" type="ORF">SAMN05192581_102114</name>
    <name evidence="2" type="ORF">SAMN05192582_103423</name>
</gene>
<evidence type="ECO:0000313" key="2">
    <source>
        <dbReference type="EMBL" id="SDI26171.1"/>
    </source>
</evidence>
<organism evidence="2 3">
    <name type="scientific">Bacteroides ovatus</name>
    <dbReference type="NCBI Taxonomy" id="28116"/>
    <lineage>
        <taxon>Bacteria</taxon>
        <taxon>Pseudomonadati</taxon>
        <taxon>Bacteroidota</taxon>
        <taxon>Bacteroidia</taxon>
        <taxon>Bacteroidales</taxon>
        <taxon>Bacteroidaceae</taxon>
        <taxon>Bacteroides</taxon>
    </lineage>
</organism>
<evidence type="ECO:0000313" key="4">
    <source>
        <dbReference type="Proteomes" id="UP000183670"/>
    </source>
</evidence>
<dbReference type="EMBL" id="FMYE01000021">
    <property type="protein sequence ID" value="SDB77373.1"/>
    <property type="molecule type" value="Genomic_DNA"/>
</dbReference>
<dbReference type="EMBL" id="FNDO01000034">
    <property type="protein sequence ID" value="SDI26171.1"/>
    <property type="molecule type" value="Genomic_DNA"/>
</dbReference>
<dbReference type="Proteomes" id="UP000181870">
    <property type="component" value="Unassembled WGS sequence"/>
</dbReference>
<dbReference type="Proteomes" id="UP000183670">
    <property type="component" value="Unassembled WGS sequence"/>
</dbReference>
<accession>A0A1G8J4Z0</accession>
<protein>
    <submittedName>
        <fullName evidence="2">Uncharacterized protein</fullName>
    </submittedName>
</protein>
<sequence length="130" mass="15963">MMIFYQMRGRETTFQSPMVRVVLSRITLLKSVFFCRSFLYRKKKRRRKECVTHEIRITGIAWCKRKEGILRFPLFTFSLLLAAVREPDRELRHCRCHRKEELLHRLHQDRELHLYQALSFRCLRKALREP</sequence>
<dbReference type="AlphaFoldDB" id="A0A1G8J4Z0"/>
<reference evidence="3 4" key="1">
    <citation type="submission" date="2016-10" db="EMBL/GenBank/DDBJ databases">
        <authorList>
            <person name="de Groot N.N."/>
        </authorList>
    </citation>
    <scope>NUCLEOTIDE SEQUENCE [LARGE SCALE GENOMIC DNA]</scope>
    <source>
        <strain evidence="1 4">NLAE-zl-C500</strain>
        <strain evidence="2 3">NLAE-zl-C57</strain>
    </source>
</reference>
<evidence type="ECO:0000313" key="1">
    <source>
        <dbReference type="EMBL" id="SDB77373.1"/>
    </source>
</evidence>
<name>A0A1G8J4Z0_BACOV</name>